<dbReference type="EMBL" id="QEQD01000015">
    <property type="protein sequence ID" value="RDE99747.1"/>
    <property type="molecule type" value="Genomic_DNA"/>
</dbReference>
<dbReference type="STRING" id="735.B0185_01760"/>
<dbReference type="Proteomes" id="UP000253999">
    <property type="component" value="Unassembled WGS sequence"/>
</dbReference>
<comment type="caution">
    <text evidence="1">The sequence shown here is derived from an EMBL/GenBank/DDBJ whole genome shotgun (WGS) entry which is preliminary data.</text>
</comment>
<dbReference type="RefSeq" id="WP_111313690.1">
    <property type="nucleotide sequence ID" value="NZ_CAUQRN010000006.1"/>
</dbReference>
<reference evidence="1 2" key="1">
    <citation type="submission" date="2018-05" db="EMBL/GenBank/DDBJ databases">
        <title>Draft Genome Sequences for a Diverse set of 7 Haemophilus Species.</title>
        <authorList>
            <person name="Nichols M."/>
            <person name="Topaz N."/>
            <person name="Wang X."/>
            <person name="Wang X."/>
            <person name="Boxrud D."/>
        </authorList>
    </citation>
    <scope>NUCLEOTIDE SEQUENCE [LARGE SCALE GENOMIC DNA]</scope>
    <source>
        <strain evidence="1 2">C2010039593</strain>
    </source>
</reference>
<dbReference type="AlphaFoldDB" id="A0A369ZBG2"/>
<sequence>MDLKNLSKSALAETFTFNLLHPETSDELGVKISVVSAKSDKAFAYLQKKLKKEQLREIENAKSRKPQLKGLDELRTETLELALSRLENWDGLEWEGKPLAFSEENARMVLGECDWMIDQILEHSNDLGKFLTA</sequence>
<accession>A0A369ZBG2</accession>
<evidence type="ECO:0000313" key="2">
    <source>
        <dbReference type="Proteomes" id="UP000253999"/>
    </source>
</evidence>
<proteinExistence type="predicted"/>
<organism evidence="1 2">
    <name type="scientific">Haemophilus parahaemolyticus</name>
    <dbReference type="NCBI Taxonomy" id="735"/>
    <lineage>
        <taxon>Bacteria</taxon>
        <taxon>Pseudomonadati</taxon>
        <taxon>Pseudomonadota</taxon>
        <taxon>Gammaproteobacteria</taxon>
        <taxon>Pasteurellales</taxon>
        <taxon>Pasteurellaceae</taxon>
        <taxon>Haemophilus</taxon>
    </lineage>
</organism>
<gene>
    <name evidence="1" type="ORF">DPV98_10495</name>
</gene>
<name>A0A369ZBG2_HAEPH</name>
<evidence type="ECO:0000313" key="1">
    <source>
        <dbReference type="EMBL" id="RDE99747.1"/>
    </source>
</evidence>
<protein>
    <submittedName>
        <fullName evidence="1">Uncharacterized protein</fullName>
    </submittedName>
</protein>